<feature type="transmembrane region" description="Helical" evidence="1">
    <location>
        <begin position="184"/>
        <end position="205"/>
    </location>
</feature>
<evidence type="ECO:0000256" key="1">
    <source>
        <dbReference type="SAM" id="Phobius"/>
    </source>
</evidence>
<feature type="transmembrane region" description="Helical" evidence="1">
    <location>
        <begin position="225"/>
        <end position="242"/>
    </location>
</feature>
<evidence type="ECO:0000313" key="3">
    <source>
        <dbReference type="EMBL" id="KAK3328095.1"/>
    </source>
</evidence>
<sequence length="273" mass="30756">MSTIARDYPRADLALACENLIGWTGGPYAILLQFAAPGIAQGTCTHSSFKTNPLSRLRRTAAFILAVTHGTPAQRSAICSMVRRQHARVHGPGYDARDAALQMWTAATIYAGVIKAHEAFVGEMSLVRKAVLCRQAAAFATCLDMPAEMWPGSLQAFETYFDGMLAREVGEVSKDMARVLMFEVALPWWLCWALPVVRLVTAHWLPPRLREAYGLPDPKRSWWLWRSYAVLVWVVWLLSWLAPRKVERGVFLLIKRDMERAAEGIERTGRWTI</sequence>
<dbReference type="EMBL" id="JAUEPO010000003">
    <property type="protein sequence ID" value="KAK3328095.1"/>
    <property type="molecule type" value="Genomic_DNA"/>
</dbReference>
<dbReference type="AlphaFoldDB" id="A0AAE0INE0"/>
<protein>
    <recommendedName>
        <fullName evidence="2">ER-bound oxygenase mpaB/mpaB'/Rubber oxygenase catalytic domain-containing protein</fullName>
    </recommendedName>
</protein>
<reference evidence="3" key="1">
    <citation type="journal article" date="2023" name="Mol. Phylogenet. Evol.">
        <title>Genome-scale phylogeny and comparative genomics of the fungal order Sordariales.</title>
        <authorList>
            <person name="Hensen N."/>
            <person name="Bonometti L."/>
            <person name="Westerberg I."/>
            <person name="Brannstrom I.O."/>
            <person name="Guillou S."/>
            <person name="Cros-Aarteil S."/>
            <person name="Calhoun S."/>
            <person name="Haridas S."/>
            <person name="Kuo A."/>
            <person name="Mondo S."/>
            <person name="Pangilinan J."/>
            <person name="Riley R."/>
            <person name="LaButti K."/>
            <person name="Andreopoulos B."/>
            <person name="Lipzen A."/>
            <person name="Chen C."/>
            <person name="Yan M."/>
            <person name="Daum C."/>
            <person name="Ng V."/>
            <person name="Clum A."/>
            <person name="Steindorff A."/>
            <person name="Ohm R.A."/>
            <person name="Martin F."/>
            <person name="Silar P."/>
            <person name="Natvig D.O."/>
            <person name="Lalanne C."/>
            <person name="Gautier V."/>
            <person name="Ament-Velasquez S.L."/>
            <person name="Kruys A."/>
            <person name="Hutchinson M.I."/>
            <person name="Powell A.J."/>
            <person name="Barry K."/>
            <person name="Miller A.N."/>
            <person name="Grigoriev I.V."/>
            <person name="Debuchy R."/>
            <person name="Gladieux P."/>
            <person name="Hiltunen Thoren M."/>
            <person name="Johannesson H."/>
        </authorList>
    </citation>
    <scope>NUCLEOTIDE SEQUENCE</scope>
    <source>
        <strain evidence="3">SMH4131-1</strain>
    </source>
</reference>
<dbReference type="Pfam" id="PF09995">
    <property type="entry name" value="MPAB_Lcp_cat"/>
    <property type="match status" value="1"/>
</dbReference>
<proteinExistence type="predicted"/>
<organism evidence="3 4">
    <name type="scientific">Cercophora scortea</name>
    <dbReference type="NCBI Taxonomy" id="314031"/>
    <lineage>
        <taxon>Eukaryota</taxon>
        <taxon>Fungi</taxon>
        <taxon>Dikarya</taxon>
        <taxon>Ascomycota</taxon>
        <taxon>Pezizomycotina</taxon>
        <taxon>Sordariomycetes</taxon>
        <taxon>Sordariomycetidae</taxon>
        <taxon>Sordariales</taxon>
        <taxon>Lasiosphaeriaceae</taxon>
        <taxon>Cercophora</taxon>
    </lineage>
</organism>
<evidence type="ECO:0000259" key="2">
    <source>
        <dbReference type="Pfam" id="PF09995"/>
    </source>
</evidence>
<reference evidence="3" key="2">
    <citation type="submission" date="2023-06" db="EMBL/GenBank/DDBJ databases">
        <authorList>
            <consortium name="Lawrence Berkeley National Laboratory"/>
            <person name="Haridas S."/>
            <person name="Hensen N."/>
            <person name="Bonometti L."/>
            <person name="Westerberg I."/>
            <person name="Brannstrom I.O."/>
            <person name="Guillou S."/>
            <person name="Cros-Aarteil S."/>
            <person name="Calhoun S."/>
            <person name="Kuo A."/>
            <person name="Mondo S."/>
            <person name="Pangilinan J."/>
            <person name="Riley R."/>
            <person name="Labutti K."/>
            <person name="Andreopoulos B."/>
            <person name="Lipzen A."/>
            <person name="Chen C."/>
            <person name="Yanf M."/>
            <person name="Daum C."/>
            <person name="Ng V."/>
            <person name="Clum A."/>
            <person name="Steindorff A."/>
            <person name="Ohm R."/>
            <person name="Martin F."/>
            <person name="Silar P."/>
            <person name="Natvig D."/>
            <person name="Lalanne C."/>
            <person name="Gautier V."/>
            <person name="Ament-Velasquez S.L."/>
            <person name="Kruys A."/>
            <person name="Hutchinson M.I."/>
            <person name="Powell A.J."/>
            <person name="Barry K."/>
            <person name="Miller A.N."/>
            <person name="Grigoriev I.V."/>
            <person name="Debuchy R."/>
            <person name="Gladieux P."/>
            <person name="Thoren M.H."/>
            <person name="Johannesson H."/>
        </authorList>
    </citation>
    <scope>NUCLEOTIDE SEQUENCE</scope>
    <source>
        <strain evidence="3">SMH4131-1</strain>
    </source>
</reference>
<accession>A0AAE0INE0</accession>
<name>A0AAE0INE0_9PEZI</name>
<dbReference type="Proteomes" id="UP001286456">
    <property type="component" value="Unassembled WGS sequence"/>
</dbReference>
<dbReference type="PANTHER" id="PTHR36151">
    <property type="entry name" value="BLR2777 PROTEIN"/>
    <property type="match status" value="1"/>
</dbReference>
<comment type="caution">
    <text evidence="3">The sequence shown here is derived from an EMBL/GenBank/DDBJ whole genome shotgun (WGS) entry which is preliminary data.</text>
</comment>
<keyword evidence="1" id="KW-0472">Membrane</keyword>
<gene>
    <name evidence="3" type="ORF">B0T19DRAFT_442013</name>
</gene>
<dbReference type="InterPro" id="IPR018713">
    <property type="entry name" value="MPAB/Lcp_cat_dom"/>
</dbReference>
<keyword evidence="1" id="KW-1133">Transmembrane helix</keyword>
<evidence type="ECO:0000313" key="4">
    <source>
        <dbReference type="Proteomes" id="UP001286456"/>
    </source>
</evidence>
<feature type="domain" description="ER-bound oxygenase mpaB/mpaB'/Rubber oxygenase catalytic" evidence="2">
    <location>
        <begin position="20"/>
        <end position="232"/>
    </location>
</feature>
<dbReference type="GO" id="GO:0016491">
    <property type="term" value="F:oxidoreductase activity"/>
    <property type="evidence" value="ECO:0007669"/>
    <property type="project" value="InterPro"/>
</dbReference>
<keyword evidence="4" id="KW-1185">Reference proteome</keyword>
<dbReference type="PANTHER" id="PTHR36151:SF3">
    <property type="entry name" value="ER-BOUND OXYGENASE MPAB_MPAB'_RUBBER OXYGENASE CATALYTIC DOMAIN-CONTAINING PROTEIN"/>
    <property type="match status" value="1"/>
</dbReference>
<keyword evidence="1" id="KW-0812">Transmembrane</keyword>